<dbReference type="InterPro" id="IPR014710">
    <property type="entry name" value="RmlC-like_jellyroll"/>
</dbReference>
<dbReference type="EMBL" id="VSSQ01019563">
    <property type="protein sequence ID" value="MPM63711.1"/>
    <property type="molecule type" value="Genomic_DNA"/>
</dbReference>
<protein>
    <recommendedName>
        <fullName evidence="1">Cupin type-2 domain-containing protein</fullName>
    </recommendedName>
</protein>
<sequence length="115" mass="12001">MKNCSDSERSKQCRAEVFTPAGLVAYAEGAVVSRTIIETGGGTVTLFAFAGGEGLSEHTAPFDALVNVLDGEVKITIGGKPHHLKSGESIIMPANVPHALSAVTAFKMMLVMIKA</sequence>
<dbReference type="Gene3D" id="2.60.120.10">
    <property type="entry name" value="Jelly Rolls"/>
    <property type="match status" value="1"/>
</dbReference>
<feature type="domain" description="Cupin type-2" evidence="1">
    <location>
        <begin position="46"/>
        <end position="113"/>
    </location>
</feature>
<comment type="caution">
    <text evidence="2">The sequence shown here is derived from an EMBL/GenBank/DDBJ whole genome shotgun (WGS) entry which is preliminary data.</text>
</comment>
<dbReference type="AlphaFoldDB" id="A0A645BGN0"/>
<evidence type="ECO:0000313" key="2">
    <source>
        <dbReference type="EMBL" id="MPM63711.1"/>
    </source>
</evidence>
<dbReference type="PANTHER" id="PTHR37694">
    <property type="entry name" value="SLR8022 PROTEIN"/>
    <property type="match status" value="1"/>
</dbReference>
<dbReference type="CDD" id="cd02230">
    <property type="entry name" value="cupin_HP0902-like"/>
    <property type="match status" value="1"/>
</dbReference>
<reference evidence="2" key="1">
    <citation type="submission" date="2019-08" db="EMBL/GenBank/DDBJ databases">
        <authorList>
            <person name="Kucharzyk K."/>
            <person name="Murdoch R.W."/>
            <person name="Higgins S."/>
            <person name="Loffler F."/>
        </authorList>
    </citation>
    <scope>NUCLEOTIDE SEQUENCE</scope>
</reference>
<accession>A0A645BGN0</accession>
<gene>
    <name evidence="2" type="ORF">SDC9_110593</name>
</gene>
<organism evidence="2">
    <name type="scientific">bioreactor metagenome</name>
    <dbReference type="NCBI Taxonomy" id="1076179"/>
    <lineage>
        <taxon>unclassified sequences</taxon>
        <taxon>metagenomes</taxon>
        <taxon>ecological metagenomes</taxon>
    </lineage>
</organism>
<dbReference type="InterPro" id="IPR013096">
    <property type="entry name" value="Cupin_2"/>
</dbReference>
<dbReference type="SUPFAM" id="SSF51182">
    <property type="entry name" value="RmlC-like cupins"/>
    <property type="match status" value="1"/>
</dbReference>
<dbReference type="PANTHER" id="PTHR37694:SF1">
    <property type="entry name" value="SLR8022 PROTEIN"/>
    <property type="match status" value="1"/>
</dbReference>
<evidence type="ECO:0000259" key="1">
    <source>
        <dbReference type="Pfam" id="PF07883"/>
    </source>
</evidence>
<dbReference type="Pfam" id="PF07883">
    <property type="entry name" value="Cupin_2"/>
    <property type="match status" value="1"/>
</dbReference>
<proteinExistence type="predicted"/>
<dbReference type="InterPro" id="IPR011051">
    <property type="entry name" value="RmlC_Cupin_sf"/>
</dbReference>
<name>A0A645BGN0_9ZZZZ</name>